<keyword evidence="2" id="KW-1185">Reference proteome</keyword>
<evidence type="ECO:0008006" key="3">
    <source>
        <dbReference type="Google" id="ProtNLM"/>
    </source>
</evidence>
<gene>
    <name evidence="1" type="ORF">GCM10011273_17580</name>
</gene>
<dbReference type="PANTHER" id="PTHR34408">
    <property type="entry name" value="FAMILY PROTEIN, PUTATIVE-RELATED"/>
    <property type="match status" value="1"/>
</dbReference>
<dbReference type="AlphaFoldDB" id="A0A918Q2X3"/>
<protein>
    <recommendedName>
        <fullName evidence="3">Chitinase</fullName>
    </recommendedName>
</protein>
<comment type="caution">
    <text evidence="1">The sequence shown here is derived from an EMBL/GenBank/DDBJ whole genome shotgun (WGS) entry which is preliminary data.</text>
</comment>
<dbReference type="EMBL" id="BMZB01000002">
    <property type="protein sequence ID" value="GGZ32030.1"/>
    <property type="molecule type" value="Genomic_DNA"/>
</dbReference>
<dbReference type="InterPro" id="IPR023346">
    <property type="entry name" value="Lysozyme-like_dom_sf"/>
</dbReference>
<dbReference type="SUPFAM" id="SSF53955">
    <property type="entry name" value="Lysozyme-like"/>
    <property type="match status" value="1"/>
</dbReference>
<dbReference type="InterPro" id="IPR052354">
    <property type="entry name" value="Cell_Wall_Dynamics_Protein"/>
</dbReference>
<name>A0A918Q2X3_9CAUL</name>
<dbReference type="Gene3D" id="1.10.530.10">
    <property type="match status" value="1"/>
</dbReference>
<dbReference type="Proteomes" id="UP000662572">
    <property type="component" value="Unassembled WGS sequence"/>
</dbReference>
<reference evidence="1" key="2">
    <citation type="submission" date="2020-09" db="EMBL/GenBank/DDBJ databases">
        <authorList>
            <person name="Sun Q."/>
            <person name="Kim S."/>
        </authorList>
    </citation>
    <scope>NUCLEOTIDE SEQUENCE</scope>
    <source>
        <strain evidence="1">KCTC 32296</strain>
    </source>
</reference>
<evidence type="ECO:0000313" key="2">
    <source>
        <dbReference type="Proteomes" id="UP000662572"/>
    </source>
</evidence>
<reference evidence="1" key="1">
    <citation type="journal article" date="2014" name="Int. J. Syst. Evol. Microbiol.">
        <title>Complete genome sequence of Corynebacterium casei LMG S-19264T (=DSM 44701T), isolated from a smear-ripened cheese.</title>
        <authorList>
            <consortium name="US DOE Joint Genome Institute (JGI-PGF)"/>
            <person name="Walter F."/>
            <person name="Albersmeier A."/>
            <person name="Kalinowski J."/>
            <person name="Ruckert C."/>
        </authorList>
    </citation>
    <scope>NUCLEOTIDE SEQUENCE</scope>
    <source>
        <strain evidence="1">KCTC 32296</strain>
    </source>
</reference>
<dbReference type="PANTHER" id="PTHR34408:SF1">
    <property type="entry name" value="GLYCOSYL HYDROLASE FAMILY 19 DOMAIN-CONTAINING PROTEIN HI_1415"/>
    <property type="match status" value="1"/>
</dbReference>
<dbReference type="RefSeq" id="WP_189486102.1">
    <property type="nucleotide sequence ID" value="NZ_BMZB01000002.1"/>
</dbReference>
<organism evidence="1 2">
    <name type="scientific">Asticcacaulis endophyticus</name>
    <dbReference type="NCBI Taxonomy" id="1395890"/>
    <lineage>
        <taxon>Bacteria</taxon>
        <taxon>Pseudomonadati</taxon>
        <taxon>Pseudomonadota</taxon>
        <taxon>Alphaproteobacteria</taxon>
        <taxon>Caulobacterales</taxon>
        <taxon>Caulobacteraceae</taxon>
        <taxon>Asticcacaulis</taxon>
    </lineage>
</organism>
<proteinExistence type="predicted"/>
<evidence type="ECO:0000313" key="1">
    <source>
        <dbReference type="EMBL" id="GGZ32030.1"/>
    </source>
</evidence>
<accession>A0A918Q2X3</accession>
<sequence>MTPAEVKTAQTNLIKRGYNPGPTDGVFGPKKLCAMMAMAAGRRQDTQLQTYADALAPQLIKGGIIGRYRLAHFLANTAIESQWFSRLVESLHYKDAAHLDATFSAVKGIADATGLIRRGDEAIGNRIYANRNGNGNEASGDGFKYRGRGFLMHTGKKNYADLEKAVGRPLIESPQFLEQPLYAAIAAVEFWNVNGLSIPADRNDAKWVRRGINGAAVLELATAKKIAGNLIGLFQ</sequence>